<dbReference type="Proteomes" id="UP001518925">
    <property type="component" value="Unassembled WGS sequence"/>
</dbReference>
<dbReference type="Pfam" id="PF10751">
    <property type="entry name" value="DUF2535"/>
    <property type="match status" value="1"/>
</dbReference>
<proteinExistence type="predicted"/>
<dbReference type="EMBL" id="JAFELM010000043">
    <property type="protein sequence ID" value="MBM6619357.1"/>
    <property type="molecule type" value="Genomic_DNA"/>
</dbReference>
<keyword evidence="2" id="KW-1185">Reference proteome</keyword>
<dbReference type="InterPro" id="IPR019687">
    <property type="entry name" value="DUF2535"/>
</dbReference>
<organism evidence="1 2">
    <name type="scientific">Bacillus suaedaesalsae</name>
    <dbReference type="NCBI Taxonomy" id="2810349"/>
    <lineage>
        <taxon>Bacteria</taxon>
        <taxon>Bacillati</taxon>
        <taxon>Bacillota</taxon>
        <taxon>Bacilli</taxon>
        <taxon>Bacillales</taxon>
        <taxon>Bacillaceae</taxon>
        <taxon>Bacillus</taxon>
    </lineage>
</organism>
<evidence type="ECO:0000313" key="1">
    <source>
        <dbReference type="EMBL" id="MBM6619357.1"/>
    </source>
</evidence>
<dbReference type="RefSeq" id="WP_204204815.1">
    <property type="nucleotide sequence ID" value="NZ_JAFELM010000043.1"/>
</dbReference>
<sequence length="83" mass="9957">MLLKSLEFTHQSGKKVKVIEIPVWEEDNLFTLKIKLRLQTFIKKISTDSNPKNVYSFKDYLKRTMKWQEYSKIYSIDILQNNA</sequence>
<reference evidence="1 2" key="1">
    <citation type="submission" date="2021-02" db="EMBL/GenBank/DDBJ databases">
        <title>Bacillus sp. RD4P76, an endophyte from a halophyte.</title>
        <authorList>
            <person name="Sun J.-Q."/>
        </authorList>
    </citation>
    <scope>NUCLEOTIDE SEQUENCE [LARGE SCALE GENOMIC DNA]</scope>
    <source>
        <strain evidence="1 2">RD4P76</strain>
    </source>
</reference>
<evidence type="ECO:0000313" key="2">
    <source>
        <dbReference type="Proteomes" id="UP001518925"/>
    </source>
</evidence>
<accession>A0ABS2DLJ1</accession>
<comment type="caution">
    <text evidence="1">The sequence shown here is derived from an EMBL/GenBank/DDBJ whole genome shotgun (WGS) entry which is preliminary data.</text>
</comment>
<name>A0ABS2DLJ1_9BACI</name>
<protein>
    <submittedName>
        <fullName evidence="1">DUF2535 family protein</fullName>
    </submittedName>
</protein>
<gene>
    <name evidence="1" type="ORF">JR050_16980</name>
</gene>